<reference evidence="2 3" key="1">
    <citation type="submission" date="2017-07" db="EMBL/GenBank/DDBJ databases">
        <title>Paenibacillus herberti R33 genome sequencing and assembly.</title>
        <authorList>
            <person name="Su W."/>
        </authorList>
    </citation>
    <scope>NUCLEOTIDE SEQUENCE [LARGE SCALE GENOMIC DNA]</scope>
    <source>
        <strain evidence="2 3">R33</strain>
    </source>
</reference>
<dbReference type="InterPro" id="IPR012338">
    <property type="entry name" value="Beta-lactam/transpept-like"/>
</dbReference>
<dbReference type="Pfam" id="PF00144">
    <property type="entry name" value="Beta-lactamase"/>
    <property type="match status" value="1"/>
</dbReference>
<evidence type="ECO:0000259" key="1">
    <source>
        <dbReference type="Pfam" id="PF00144"/>
    </source>
</evidence>
<sequence>MAAGRMTAQEPEKLQINPRMMEQLDNWKIKGVHAEQAGRELLHWNSSGEDRPAAILSCTKSVLSALIGIAIDQGIIGSVHDSIVPYLDGDDEELAGALRDDPRKRSITLEHLLTMTSGLDWPDFDKPYWELKEAKNSAAFVLGRPLAHEPGDVFTYNSGGSQLLAIALERAAGESLSRFARRHLFRPLGIGPVRWNRLQGGQEGGAGLSVGMRDLAKLGRLYVQEGSWEGRQIVSADWVQQSVQAHHKGLLHYEPAVYGCYGYHWWVSPADKQPGPDYYFAFGYGGQYLFAVPSLDLTVVVRKSLEGRNKAILSRRVMEEFILPALMDS</sequence>
<gene>
    <name evidence="2" type="ORF">CGZ75_05435</name>
</gene>
<dbReference type="Proteomes" id="UP000215145">
    <property type="component" value="Unassembled WGS sequence"/>
</dbReference>
<dbReference type="PANTHER" id="PTHR43283:SF7">
    <property type="entry name" value="BETA-LACTAMASE-RELATED DOMAIN-CONTAINING PROTEIN"/>
    <property type="match status" value="1"/>
</dbReference>
<feature type="domain" description="Beta-lactamase-related" evidence="1">
    <location>
        <begin position="45"/>
        <end position="301"/>
    </location>
</feature>
<evidence type="ECO:0000313" key="2">
    <source>
        <dbReference type="EMBL" id="OXM16145.1"/>
    </source>
</evidence>
<accession>A0A229P2N4</accession>
<name>A0A229P2N4_9BACL</name>
<proteinExistence type="predicted"/>
<dbReference type="InterPro" id="IPR001466">
    <property type="entry name" value="Beta-lactam-related"/>
</dbReference>
<dbReference type="PANTHER" id="PTHR43283">
    <property type="entry name" value="BETA-LACTAMASE-RELATED"/>
    <property type="match status" value="1"/>
</dbReference>
<dbReference type="SUPFAM" id="SSF56601">
    <property type="entry name" value="beta-lactamase/transpeptidase-like"/>
    <property type="match status" value="1"/>
</dbReference>
<dbReference type="InterPro" id="IPR050789">
    <property type="entry name" value="Diverse_Enzym_Activities"/>
</dbReference>
<dbReference type="GO" id="GO:0016787">
    <property type="term" value="F:hydrolase activity"/>
    <property type="evidence" value="ECO:0007669"/>
    <property type="project" value="UniProtKB-KW"/>
</dbReference>
<dbReference type="OrthoDB" id="9773047at2"/>
<keyword evidence="3" id="KW-1185">Reference proteome</keyword>
<protein>
    <submittedName>
        <fullName evidence="2">Serine hydrolase</fullName>
    </submittedName>
</protein>
<keyword evidence="2" id="KW-0378">Hydrolase</keyword>
<dbReference type="AlphaFoldDB" id="A0A229P2N4"/>
<dbReference type="Gene3D" id="3.40.710.10">
    <property type="entry name" value="DD-peptidase/beta-lactamase superfamily"/>
    <property type="match status" value="1"/>
</dbReference>
<comment type="caution">
    <text evidence="2">The sequence shown here is derived from an EMBL/GenBank/DDBJ whole genome shotgun (WGS) entry which is preliminary data.</text>
</comment>
<dbReference type="RefSeq" id="WP_089523229.1">
    <property type="nucleotide sequence ID" value="NZ_NMUQ01000001.1"/>
</dbReference>
<dbReference type="EMBL" id="NMUQ01000001">
    <property type="protein sequence ID" value="OXM16145.1"/>
    <property type="molecule type" value="Genomic_DNA"/>
</dbReference>
<organism evidence="2 3">
    <name type="scientific">Paenibacillus herberti</name>
    <dbReference type="NCBI Taxonomy" id="1619309"/>
    <lineage>
        <taxon>Bacteria</taxon>
        <taxon>Bacillati</taxon>
        <taxon>Bacillota</taxon>
        <taxon>Bacilli</taxon>
        <taxon>Bacillales</taxon>
        <taxon>Paenibacillaceae</taxon>
        <taxon>Paenibacillus</taxon>
    </lineage>
</organism>
<evidence type="ECO:0000313" key="3">
    <source>
        <dbReference type="Proteomes" id="UP000215145"/>
    </source>
</evidence>